<dbReference type="EMBL" id="KB305378">
    <property type="protein sequence ID" value="ELU01114.1"/>
    <property type="molecule type" value="Genomic_DNA"/>
</dbReference>
<proteinExistence type="predicted"/>
<organism evidence="2">
    <name type="scientific">Capitella teleta</name>
    <name type="common">Polychaete worm</name>
    <dbReference type="NCBI Taxonomy" id="283909"/>
    <lineage>
        <taxon>Eukaryota</taxon>
        <taxon>Metazoa</taxon>
        <taxon>Spiralia</taxon>
        <taxon>Lophotrochozoa</taxon>
        <taxon>Annelida</taxon>
        <taxon>Polychaeta</taxon>
        <taxon>Sedentaria</taxon>
        <taxon>Scolecida</taxon>
        <taxon>Capitellidae</taxon>
        <taxon>Capitella</taxon>
    </lineage>
</organism>
<evidence type="ECO:0000313" key="4">
    <source>
        <dbReference type="Proteomes" id="UP000014760"/>
    </source>
</evidence>
<reference evidence="3" key="3">
    <citation type="submission" date="2015-06" db="UniProtKB">
        <authorList>
            <consortium name="EnsemblMetazoa"/>
        </authorList>
    </citation>
    <scope>IDENTIFICATION</scope>
</reference>
<name>R7U564_CAPTE</name>
<feature type="region of interest" description="Disordered" evidence="1">
    <location>
        <begin position="16"/>
        <end position="37"/>
    </location>
</feature>
<keyword evidence="4" id="KW-1185">Reference proteome</keyword>
<dbReference type="EMBL" id="AMQN01001758">
    <property type="status" value="NOT_ANNOTATED_CDS"/>
    <property type="molecule type" value="Genomic_DNA"/>
</dbReference>
<dbReference type="Proteomes" id="UP000014760">
    <property type="component" value="Unassembled WGS sequence"/>
</dbReference>
<sequence>MQGGTAVLEMREDHVPILPPGCHRGPSRPRRPRIDPSHHSPLMMLNFCKTKANIVELIKECLPLLMGCMEFRVQDQAPRNLGLFQEFRYMYREKSSKGPELATGIGG</sequence>
<evidence type="ECO:0000313" key="3">
    <source>
        <dbReference type="EnsemblMetazoa" id="CapteP187939"/>
    </source>
</evidence>
<protein>
    <submittedName>
        <fullName evidence="2 3">Uncharacterized protein</fullName>
    </submittedName>
</protein>
<evidence type="ECO:0000313" key="2">
    <source>
        <dbReference type="EMBL" id="ELU01114.1"/>
    </source>
</evidence>
<dbReference type="EnsemblMetazoa" id="CapteT187939">
    <property type="protein sequence ID" value="CapteP187939"/>
    <property type="gene ID" value="CapteG187939"/>
</dbReference>
<gene>
    <name evidence="2" type="ORF">CAPTEDRAFT_187939</name>
</gene>
<dbReference type="AlphaFoldDB" id="R7U564"/>
<reference evidence="2 4" key="2">
    <citation type="journal article" date="2013" name="Nature">
        <title>Insights into bilaterian evolution from three spiralian genomes.</title>
        <authorList>
            <person name="Simakov O."/>
            <person name="Marletaz F."/>
            <person name="Cho S.J."/>
            <person name="Edsinger-Gonzales E."/>
            <person name="Havlak P."/>
            <person name="Hellsten U."/>
            <person name="Kuo D.H."/>
            <person name="Larsson T."/>
            <person name="Lv J."/>
            <person name="Arendt D."/>
            <person name="Savage R."/>
            <person name="Osoegawa K."/>
            <person name="de Jong P."/>
            <person name="Grimwood J."/>
            <person name="Chapman J.A."/>
            <person name="Shapiro H."/>
            <person name="Aerts A."/>
            <person name="Otillar R.P."/>
            <person name="Terry A.Y."/>
            <person name="Boore J.L."/>
            <person name="Grigoriev I.V."/>
            <person name="Lindberg D.R."/>
            <person name="Seaver E.C."/>
            <person name="Weisblat D.A."/>
            <person name="Putnam N.H."/>
            <person name="Rokhsar D.S."/>
        </authorList>
    </citation>
    <scope>NUCLEOTIDE SEQUENCE</scope>
    <source>
        <strain evidence="2 4">I ESC-2004</strain>
    </source>
</reference>
<evidence type="ECO:0000256" key="1">
    <source>
        <dbReference type="SAM" id="MobiDB-lite"/>
    </source>
</evidence>
<reference evidence="4" key="1">
    <citation type="submission" date="2012-12" db="EMBL/GenBank/DDBJ databases">
        <authorList>
            <person name="Hellsten U."/>
            <person name="Grimwood J."/>
            <person name="Chapman J.A."/>
            <person name="Shapiro H."/>
            <person name="Aerts A."/>
            <person name="Otillar R.P."/>
            <person name="Terry A.Y."/>
            <person name="Boore J.L."/>
            <person name="Simakov O."/>
            <person name="Marletaz F."/>
            <person name="Cho S.-J."/>
            <person name="Edsinger-Gonzales E."/>
            <person name="Havlak P."/>
            <person name="Kuo D.-H."/>
            <person name="Larsson T."/>
            <person name="Lv J."/>
            <person name="Arendt D."/>
            <person name="Savage R."/>
            <person name="Osoegawa K."/>
            <person name="de Jong P."/>
            <person name="Lindberg D.R."/>
            <person name="Seaver E.C."/>
            <person name="Weisblat D.A."/>
            <person name="Putnam N.H."/>
            <person name="Grigoriev I.V."/>
            <person name="Rokhsar D.S."/>
        </authorList>
    </citation>
    <scope>NUCLEOTIDE SEQUENCE</scope>
    <source>
        <strain evidence="4">I ESC-2004</strain>
    </source>
</reference>
<accession>R7U564</accession>
<dbReference type="HOGENOM" id="CLU_2212421_0_0_1"/>